<name>A0A069E574_9PROT</name>
<organism evidence="1 2">
    <name type="scientific">Hyphomonas adhaerens MHS-3</name>
    <dbReference type="NCBI Taxonomy" id="1280949"/>
    <lineage>
        <taxon>Bacteria</taxon>
        <taxon>Pseudomonadati</taxon>
        <taxon>Pseudomonadota</taxon>
        <taxon>Alphaproteobacteria</taxon>
        <taxon>Hyphomonadales</taxon>
        <taxon>Hyphomonadaceae</taxon>
        <taxon>Hyphomonas</taxon>
    </lineage>
</organism>
<reference evidence="1 2" key="1">
    <citation type="journal article" date="2014" name="Antonie Van Leeuwenhoek">
        <title>Hyphomonas beringensis sp. nov. and Hyphomonas chukchiensis sp. nov., isolated from surface seawater of the Bering Sea and Chukchi Sea.</title>
        <authorList>
            <person name="Li C."/>
            <person name="Lai Q."/>
            <person name="Li G."/>
            <person name="Dong C."/>
            <person name="Wang J."/>
            <person name="Liao Y."/>
            <person name="Shao Z."/>
        </authorList>
    </citation>
    <scope>NUCLEOTIDE SEQUENCE [LARGE SCALE GENOMIC DNA]</scope>
    <source>
        <strain evidence="1 2">MHS-3</strain>
    </source>
</reference>
<comment type="caution">
    <text evidence="1">The sequence shown here is derived from an EMBL/GenBank/DDBJ whole genome shotgun (WGS) entry which is preliminary data.</text>
</comment>
<gene>
    <name evidence="1" type="ORF">HAD_06060</name>
</gene>
<protein>
    <submittedName>
        <fullName evidence="1">Uncharacterized protein</fullName>
    </submittedName>
</protein>
<dbReference type="Proteomes" id="UP000027446">
    <property type="component" value="Unassembled WGS sequence"/>
</dbReference>
<proteinExistence type="predicted"/>
<sequence length="181" mass="20271">MKQFADLTQEEREDFEQALDLAIDLAAAPIRKSERPVSVPDLYRYARSTAHGRNGLVRKAILRDARINRQWASIMARMSGAQFETAAAAAGLQDRIILQDERSGRRIELTRSDSDPGIAILMVDVGTSPASVPHRLSVWTSVAVYEVELPQPHMGICQLDLSYDGELAELFRQHDVKAEVW</sequence>
<dbReference type="RefSeq" id="WP_035569995.1">
    <property type="nucleotide sequence ID" value="NZ_ARYH01000001.1"/>
</dbReference>
<dbReference type="AlphaFoldDB" id="A0A069E574"/>
<dbReference type="EMBL" id="ARYH01000001">
    <property type="protein sequence ID" value="KCZ85223.1"/>
    <property type="molecule type" value="Genomic_DNA"/>
</dbReference>
<evidence type="ECO:0000313" key="2">
    <source>
        <dbReference type="Proteomes" id="UP000027446"/>
    </source>
</evidence>
<accession>A0A069E574</accession>
<dbReference type="PATRIC" id="fig|1280949.3.peg.1232"/>
<dbReference type="STRING" id="1280949.HAD_06060"/>
<keyword evidence="2" id="KW-1185">Reference proteome</keyword>
<evidence type="ECO:0000313" key="1">
    <source>
        <dbReference type="EMBL" id="KCZ85223.1"/>
    </source>
</evidence>